<reference evidence="1" key="1">
    <citation type="journal article" date="2021" name="Proc. Natl. Acad. Sci. U.S.A.">
        <title>Three genomes in the algal genus Volvox reveal the fate of a haploid sex-determining region after a transition to homothallism.</title>
        <authorList>
            <person name="Yamamoto K."/>
            <person name="Hamaji T."/>
            <person name="Kawai-Toyooka H."/>
            <person name="Matsuzaki R."/>
            <person name="Takahashi F."/>
            <person name="Nishimura Y."/>
            <person name="Kawachi M."/>
            <person name="Noguchi H."/>
            <person name="Minakuchi Y."/>
            <person name="Umen J.G."/>
            <person name="Toyoda A."/>
            <person name="Nozaki H."/>
        </authorList>
    </citation>
    <scope>NUCLEOTIDE SEQUENCE</scope>
    <source>
        <strain evidence="1">NIES-3786</strain>
    </source>
</reference>
<dbReference type="Proteomes" id="UP000747110">
    <property type="component" value="Unassembled WGS sequence"/>
</dbReference>
<keyword evidence="2" id="KW-1185">Reference proteome</keyword>
<accession>A0A8J4CU54</accession>
<dbReference type="EMBL" id="BNCP01000032">
    <property type="protein sequence ID" value="GIL85255.1"/>
    <property type="molecule type" value="Genomic_DNA"/>
</dbReference>
<gene>
    <name evidence="1" type="ORF">Vretifemale_13863</name>
</gene>
<comment type="caution">
    <text evidence="1">The sequence shown here is derived from an EMBL/GenBank/DDBJ whole genome shotgun (WGS) entry which is preliminary data.</text>
</comment>
<sequence length="295" mass="33398">MFAPTRCAVYRRVTSAQTIGNRVQVSTVRYVRLPLLLCRAGSGRGEDHDKGFLEAVNIFEQARTMAHLQTQHELEQAFLADLDLTATATSPEPAPRRAMVSFWCEQGLSSVASEQIVRKLEDAGRRYSVEQLSAKVQRLNRILPDADVPALVERDLAVLDLDPGLAIRNMVVLVEAFPGRQVTELVQRQPRLLSCPDLPQRKERVLELLTKLHPSRERKVVAGVVGEYPDLLFRMDYYQHARMIDELPIEIQNMFVLADQVRDVRVCPGADRKRRPDASLGCWYDCNGQVKMHLG</sequence>
<dbReference type="Gene3D" id="1.25.70.10">
    <property type="entry name" value="Transcription termination factor 3, mitochondrial"/>
    <property type="match status" value="1"/>
</dbReference>
<organism evidence="1 2">
    <name type="scientific">Volvox reticuliferus</name>
    <dbReference type="NCBI Taxonomy" id="1737510"/>
    <lineage>
        <taxon>Eukaryota</taxon>
        <taxon>Viridiplantae</taxon>
        <taxon>Chlorophyta</taxon>
        <taxon>core chlorophytes</taxon>
        <taxon>Chlorophyceae</taxon>
        <taxon>CS clade</taxon>
        <taxon>Chlamydomonadales</taxon>
        <taxon>Volvocaceae</taxon>
        <taxon>Volvox</taxon>
    </lineage>
</organism>
<proteinExistence type="predicted"/>
<evidence type="ECO:0000313" key="2">
    <source>
        <dbReference type="Proteomes" id="UP000747110"/>
    </source>
</evidence>
<dbReference type="OrthoDB" id="498004at2759"/>
<dbReference type="AlphaFoldDB" id="A0A8J4CU54"/>
<protein>
    <submittedName>
        <fullName evidence="1">Uncharacterized protein</fullName>
    </submittedName>
</protein>
<evidence type="ECO:0000313" key="1">
    <source>
        <dbReference type="EMBL" id="GIL85255.1"/>
    </source>
</evidence>
<dbReference type="InterPro" id="IPR038538">
    <property type="entry name" value="MTERF_sf"/>
</dbReference>
<name>A0A8J4CU54_9CHLO</name>